<sequence>MTPQIVRALDPLDGDEIYLAENGGWTRDPQAAARALTGPEAAALLAVAGMQPDAAEDPDLVPAPALRRRAAVSRPSAAGAWPAAAVAAR</sequence>
<dbReference type="AlphaFoldDB" id="A0A934TI97"/>
<reference evidence="1" key="2">
    <citation type="journal article" date="2020" name="Microorganisms">
        <title>Osmotic Adaptation and Compatible Solute Biosynthesis of Phototrophic Bacteria as Revealed from Genome Analyses.</title>
        <authorList>
            <person name="Imhoff J.F."/>
            <person name="Rahn T."/>
            <person name="Kunzel S."/>
            <person name="Keller A."/>
            <person name="Neulinger S.C."/>
        </authorList>
    </citation>
    <scope>NUCLEOTIDE SEQUENCE</scope>
    <source>
        <strain evidence="1">LMG 28126</strain>
    </source>
</reference>
<accession>A0A934TI97</accession>
<dbReference type="RefSeq" id="WP_201155759.1">
    <property type="nucleotide sequence ID" value="NZ_NHSD01000107.1"/>
</dbReference>
<dbReference type="Proteomes" id="UP000706333">
    <property type="component" value="Unassembled WGS sequence"/>
</dbReference>
<dbReference type="Pfam" id="PF11011">
    <property type="entry name" value="DUF2849"/>
    <property type="match status" value="1"/>
</dbReference>
<evidence type="ECO:0000313" key="2">
    <source>
        <dbReference type="Proteomes" id="UP000706333"/>
    </source>
</evidence>
<evidence type="ECO:0000313" key="1">
    <source>
        <dbReference type="EMBL" id="MBK5926184.1"/>
    </source>
</evidence>
<organism evidence="1 2">
    <name type="scientific">Rhodobaculum claviforme</name>
    <dbReference type="NCBI Taxonomy" id="1549854"/>
    <lineage>
        <taxon>Bacteria</taxon>
        <taxon>Pseudomonadati</taxon>
        <taxon>Pseudomonadota</taxon>
        <taxon>Alphaproteobacteria</taxon>
        <taxon>Rhodobacterales</taxon>
        <taxon>Paracoccaceae</taxon>
        <taxon>Rhodobaculum</taxon>
    </lineage>
</organism>
<protein>
    <recommendedName>
        <fullName evidence="3">DUF2849 domain-containing protein</fullName>
    </recommendedName>
</protein>
<dbReference type="InterPro" id="IPR021270">
    <property type="entry name" value="DUF2849"/>
</dbReference>
<gene>
    <name evidence="1" type="ORF">CCR87_02255</name>
</gene>
<evidence type="ECO:0008006" key="3">
    <source>
        <dbReference type="Google" id="ProtNLM"/>
    </source>
</evidence>
<name>A0A934TI97_9RHOB</name>
<dbReference type="EMBL" id="NHSD01000107">
    <property type="protein sequence ID" value="MBK5926184.1"/>
    <property type="molecule type" value="Genomic_DNA"/>
</dbReference>
<keyword evidence="2" id="KW-1185">Reference proteome</keyword>
<comment type="caution">
    <text evidence="1">The sequence shown here is derived from an EMBL/GenBank/DDBJ whole genome shotgun (WGS) entry which is preliminary data.</text>
</comment>
<proteinExistence type="predicted"/>
<reference evidence="1" key="1">
    <citation type="submission" date="2017-05" db="EMBL/GenBank/DDBJ databases">
        <authorList>
            <person name="Imhoff J.F."/>
            <person name="Rahn T."/>
            <person name="Kuenzel S."/>
            <person name="Neulinger S.C."/>
        </authorList>
    </citation>
    <scope>NUCLEOTIDE SEQUENCE</scope>
    <source>
        <strain evidence="1">LMG 28126</strain>
    </source>
</reference>